<dbReference type="EMBL" id="CP059075">
    <property type="protein sequence ID" value="QRE02761.1"/>
    <property type="molecule type" value="Genomic_DNA"/>
</dbReference>
<dbReference type="PROSITE" id="PS51257">
    <property type="entry name" value="PROKAR_LIPOPROTEIN"/>
    <property type="match status" value="1"/>
</dbReference>
<name>A0A7U2NCS1_FLAPS</name>
<protein>
    <submittedName>
        <fullName evidence="2">2-dehydro-3-deoxyphosphooctonate aldolase</fullName>
    </submittedName>
</protein>
<evidence type="ECO:0000256" key="1">
    <source>
        <dbReference type="SAM" id="SignalP"/>
    </source>
</evidence>
<accession>A0A7U2NCS1</accession>
<dbReference type="Proteomes" id="UP000596329">
    <property type="component" value="Chromosome"/>
</dbReference>
<sequence length="150" mass="16810">MKKNIISCLIILLMSSCISTKLTIQNIDELAIKPALNEDFSSFIITKNATSKKYGYDPDYPVNVNFTSEEDGLNNQIRFLKALAGPKGEKIKYTQKDPCCPFPSKRANTGAGIIDVFEITWEGQNKPILLYINKFEKGELFIPIGLSARK</sequence>
<feature type="signal peptide" evidence="1">
    <location>
        <begin position="1"/>
        <end position="19"/>
    </location>
</feature>
<gene>
    <name evidence="2" type="ORF">H0H26_07475</name>
</gene>
<dbReference type="RefSeq" id="WP_059013882.1">
    <property type="nucleotide sequence ID" value="NZ_BCNG01000007.1"/>
</dbReference>
<keyword evidence="1" id="KW-0732">Signal</keyword>
<feature type="chain" id="PRO_5041181680" evidence="1">
    <location>
        <begin position="20"/>
        <end position="150"/>
    </location>
</feature>
<organism evidence="2 3">
    <name type="scientific">Flavobacterium psychrophilum</name>
    <dbReference type="NCBI Taxonomy" id="96345"/>
    <lineage>
        <taxon>Bacteria</taxon>
        <taxon>Pseudomonadati</taxon>
        <taxon>Bacteroidota</taxon>
        <taxon>Flavobacteriia</taxon>
        <taxon>Flavobacteriales</taxon>
        <taxon>Flavobacteriaceae</taxon>
        <taxon>Flavobacterium</taxon>
    </lineage>
</organism>
<evidence type="ECO:0000313" key="3">
    <source>
        <dbReference type="Proteomes" id="UP000596329"/>
    </source>
</evidence>
<dbReference type="AlphaFoldDB" id="A0A7U2NCS1"/>
<reference evidence="2 3" key="1">
    <citation type="submission" date="2020-07" db="EMBL/GenBank/DDBJ databases">
        <title>Genomic characterization of Flavobacterium psychrophilum strains.</title>
        <authorList>
            <person name="Castillo D."/>
            <person name="Jorgensen J."/>
            <person name="Middelboe M."/>
        </authorList>
    </citation>
    <scope>NUCLEOTIDE SEQUENCE [LARGE SCALE GENOMIC DNA]</scope>
    <source>
        <strain evidence="2 3">FPS-R7</strain>
    </source>
</reference>
<evidence type="ECO:0000313" key="2">
    <source>
        <dbReference type="EMBL" id="QRE02761.1"/>
    </source>
</evidence>
<proteinExistence type="predicted"/>